<organism evidence="2 3">
    <name type="scientific">Brachionus plicatilis</name>
    <name type="common">Marine rotifer</name>
    <name type="synonym">Brachionus muelleri</name>
    <dbReference type="NCBI Taxonomy" id="10195"/>
    <lineage>
        <taxon>Eukaryota</taxon>
        <taxon>Metazoa</taxon>
        <taxon>Spiralia</taxon>
        <taxon>Gnathifera</taxon>
        <taxon>Rotifera</taxon>
        <taxon>Eurotatoria</taxon>
        <taxon>Monogononta</taxon>
        <taxon>Pseudotrocha</taxon>
        <taxon>Ploima</taxon>
        <taxon>Brachionidae</taxon>
        <taxon>Brachionus</taxon>
    </lineage>
</organism>
<keyword evidence="1" id="KW-0812">Transmembrane</keyword>
<feature type="transmembrane region" description="Helical" evidence="1">
    <location>
        <begin position="140"/>
        <end position="159"/>
    </location>
</feature>
<name>A0A3M7SJI4_BRAPC</name>
<keyword evidence="1" id="KW-0472">Membrane</keyword>
<accession>A0A3M7SJI4</accession>
<sequence length="197" mass="23387">MIIFFRQASPYLNDEHKNAYLEKRMRTTQTHISNESYLSINLLRRSTKIKKMQIRVSVKTNPSHVAIGKIDQLKEFFSKSGYIIRPHVSRFTARNLEATTLLSLTLLDLRLKNLHYFKQFLKFTLNFNKIFLKPKRYKKIGLFVILSVFLILFKIPEILDLLSEKFFHDGAPYHSNILFYFLVQEVRIKIPLNFVQS</sequence>
<keyword evidence="1" id="KW-1133">Transmembrane helix</keyword>
<evidence type="ECO:0000313" key="3">
    <source>
        <dbReference type="Proteomes" id="UP000276133"/>
    </source>
</evidence>
<proteinExistence type="predicted"/>
<dbReference type="EMBL" id="REGN01001279">
    <property type="protein sequence ID" value="RNA35879.1"/>
    <property type="molecule type" value="Genomic_DNA"/>
</dbReference>
<dbReference type="Proteomes" id="UP000276133">
    <property type="component" value="Unassembled WGS sequence"/>
</dbReference>
<comment type="caution">
    <text evidence="2">The sequence shown here is derived from an EMBL/GenBank/DDBJ whole genome shotgun (WGS) entry which is preliminary data.</text>
</comment>
<protein>
    <submittedName>
        <fullName evidence="2">Uncharacterized protein</fullName>
    </submittedName>
</protein>
<reference evidence="2 3" key="1">
    <citation type="journal article" date="2018" name="Sci. Rep.">
        <title>Genomic signatures of local adaptation to the degree of environmental predictability in rotifers.</title>
        <authorList>
            <person name="Franch-Gras L."/>
            <person name="Hahn C."/>
            <person name="Garcia-Roger E.M."/>
            <person name="Carmona M.J."/>
            <person name="Serra M."/>
            <person name="Gomez A."/>
        </authorList>
    </citation>
    <scope>NUCLEOTIDE SEQUENCE [LARGE SCALE GENOMIC DNA]</scope>
    <source>
        <strain evidence="2">HYR1</strain>
    </source>
</reference>
<dbReference type="AlphaFoldDB" id="A0A3M7SJI4"/>
<evidence type="ECO:0000256" key="1">
    <source>
        <dbReference type="SAM" id="Phobius"/>
    </source>
</evidence>
<keyword evidence="3" id="KW-1185">Reference proteome</keyword>
<gene>
    <name evidence="2" type="ORF">BpHYR1_018622</name>
</gene>
<evidence type="ECO:0000313" key="2">
    <source>
        <dbReference type="EMBL" id="RNA35879.1"/>
    </source>
</evidence>